<name>A0A6C0KEI7_9ZZZZ</name>
<organism evidence="1">
    <name type="scientific">viral metagenome</name>
    <dbReference type="NCBI Taxonomy" id="1070528"/>
    <lineage>
        <taxon>unclassified sequences</taxon>
        <taxon>metagenomes</taxon>
        <taxon>organismal metagenomes</taxon>
    </lineage>
</organism>
<protein>
    <submittedName>
        <fullName evidence="1">Uncharacterized protein</fullName>
    </submittedName>
</protein>
<dbReference type="AlphaFoldDB" id="A0A6C0KEI7"/>
<proteinExistence type="predicted"/>
<evidence type="ECO:0000313" key="1">
    <source>
        <dbReference type="EMBL" id="QHU14644.1"/>
    </source>
</evidence>
<dbReference type="EMBL" id="MN740844">
    <property type="protein sequence ID" value="QHU14644.1"/>
    <property type="molecule type" value="Genomic_DNA"/>
</dbReference>
<reference evidence="1" key="1">
    <citation type="journal article" date="2020" name="Nature">
        <title>Giant virus diversity and host interactions through global metagenomics.</title>
        <authorList>
            <person name="Schulz F."/>
            <person name="Roux S."/>
            <person name="Paez-Espino D."/>
            <person name="Jungbluth S."/>
            <person name="Walsh D.A."/>
            <person name="Denef V.J."/>
            <person name="McMahon K.D."/>
            <person name="Konstantinidis K.T."/>
            <person name="Eloe-Fadrosh E.A."/>
            <person name="Kyrpides N.C."/>
            <person name="Woyke T."/>
        </authorList>
    </citation>
    <scope>NUCLEOTIDE SEQUENCE</scope>
    <source>
        <strain evidence="1">GVMAG-S-1102113-126</strain>
    </source>
</reference>
<sequence>MDQNEEILRLIRQRMDIGLERYGHGIRIDDDTRQWGTNQNSWQEMALEELIDGIVYQTAALLRFQKENQLHERSQTLITDFFKAK</sequence>
<accession>A0A6C0KEI7</accession>